<dbReference type="WBParaSite" id="nRc.2.0.1.t36954-RA">
    <property type="protein sequence ID" value="nRc.2.0.1.t36954-RA"/>
    <property type="gene ID" value="nRc.2.0.1.g36954"/>
</dbReference>
<dbReference type="Proteomes" id="UP000887565">
    <property type="component" value="Unplaced"/>
</dbReference>
<organism evidence="1 2">
    <name type="scientific">Romanomermis culicivorax</name>
    <name type="common">Nematode worm</name>
    <dbReference type="NCBI Taxonomy" id="13658"/>
    <lineage>
        <taxon>Eukaryota</taxon>
        <taxon>Metazoa</taxon>
        <taxon>Ecdysozoa</taxon>
        <taxon>Nematoda</taxon>
        <taxon>Enoplea</taxon>
        <taxon>Dorylaimia</taxon>
        <taxon>Mermithida</taxon>
        <taxon>Mermithoidea</taxon>
        <taxon>Mermithidae</taxon>
        <taxon>Romanomermis</taxon>
    </lineage>
</organism>
<dbReference type="AlphaFoldDB" id="A0A915KG65"/>
<reference evidence="2" key="1">
    <citation type="submission" date="2022-11" db="UniProtKB">
        <authorList>
            <consortium name="WormBaseParasite"/>
        </authorList>
    </citation>
    <scope>IDENTIFICATION</scope>
</reference>
<accession>A0A915KG65</accession>
<sequence length="96" mass="10682">MSQQKKTLGDADTDGDLRLLRAHIISQHRRAEPRAQQICLPSMIGVVEHFSTPPGTLDEQHHEALLDSRLATQNFICAIVRMKNSAKSGPVKRSLL</sequence>
<protein>
    <submittedName>
        <fullName evidence="2">Uncharacterized protein</fullName>
    </submittedName>
</protein>
<name>A0A915KG65_ROMCU</name>
<evidence type="ECO:0000313" key="2">
    <source>
        <dbReference type="WBParaSite" id="nRc.2.0.1.t36954-RA"/>
    </source>
</evidence>
<keyword evidence="1" id="KW-1185">Reference proteome</keyword>
<proteinExistence type="predicted"/>
<evidence type="ECO:0000313" key="1">
    <source>
        <dbReference type="Proteomes" id="UP000887565"/>
    </source>
</evidence>